<evidence type="ECO:0000256" key="1">
    <source>
        <dbReference type="SAM" id="MobiDB-lite"/>
    </source>
</evidence>
<sequence>MSFDFSENPIFGQLLSPTGRSPDLSSGGMCTNGASEVNGTTGHDSRDMRGLPVDAGNHPSFRDMVTGRTATAPHDNIISALDVELQADDVLINLDGAQSLDLSTGGVCADEASEVNGTTGHDSRDMRGLPVDAGNCPSFRDMVTGRIATAPHDNIISALDVELQVSSRKCRPGVMCQGVHAESSGVVQKSRSRFDVLETVVEGNSDNLIQNVGAEPRGKGVRSSEAVGRGIGAAATSPGVLPVDAFVEKESIVEVLPRLPITGSAPSPHVAAKGHVVNVPSQLQSDKHVAVQILENGSYSDLLEHNGRPLYAPIQSTYATGVKCHSVTSKTLLQKDSHSKKKDNMSRSQTVVVEWVVHLSKSLVTECAHGSSSERQIVDSSVPPMHNEIQWIENSTYEGDLQANVQ</sequence>
<accession>A0ABR2ECW4</accession>
<dbReference type="Proteomes" id="UP001472677">
    <property type="component" value="Unassembled WGS sequence"/>
</dbReference>
<keyword evidence="3" id="KW-1185">Reference proteome</keyword>
<dbReference type="EMBL" id="JBBPBM010000017">
    <property type="protein sequence ID" value="KAK8556885.1"/>
    <property type="molecule type" value="Genomic_DNA"/>
</dbReference>
<evidence type="ECO:0000313" key="2">
    <source>
        <dbReference type="EMBL" id="KAK8556885.1"/>
    </source>
</evidence>
<reference evidence="2 3" key="1">
    <citation type="journal article" date="2024" name="G3 (Bethesda)">
        <title>Genome assembly of Hibiscus sabdariffa L. provides insights into metabolisms of medicinal natural products.</title>
        <authorList>
            <person name="Kim T."/>
        </authorList>
    </citation>
    <scope>NUCLEOTIDE SEQUENCE [LARGE SCALE GENOMIC DNA]</scope>
    <source>
        <strain evidence="2">TK-2024</strain>
        <tissue evidence="2">Old leaves</tissue>
    </source>
</reference>
<feature type="compositionally biased region" description="Polar residues" evidence="1">
    <location>
        <begin position="28"/>
        <end position="42"/>
    </location>
</feature>
<feature type="region of interest" description="Disordered" evidence="1">
    <location>
        <begin position="1"/>
        <end position="59"/>
    </location>
</feature>
<comment type="caution">
    <text evidence="2">The sequence shown here is derived from an EMBL/GenBank/DDBJ whole genome shotgun (WGS) entry which is preliminary data.</text>
</comment>
<gene>
    <name evidence="2" type="ORF">V6N12_003276</name>
</gene>
<protein>
    <submittedName>
        <fullName evidence="2">Uncharacterized protein</fullName>
    </submittedName>
</protein>
<evidence type="ECO:0000313" key="3">
    <source>
        <dbReference type="Proteomes" id="UP001472677"/>
    </source>
</evidence>
<organism evidence="2 3">
    <name type="scientific">Hibiscus sabdariffa</name>
    <name type="common">roselle</name>
    <dbReference type="NCBI Taxonomy" id="183260"/>
    <lineage>
        <taxon>Eukaryota</taxon>
        <taxon>Viridiplantae</taxon>
        <taxon>Streptophyta</taxon>
        <taxon>Embryophyta</taxon>
        <taxon>Tracheophyta</taxon>
        <taxon>Spermatophyta</taxon>
        <taxon>Magnoliopsida</taxon>
        <taxon>eudicotyledons</taxon>
        <taxon>Gunneridae</taxon>
        <taxon>Pentapetalae</taxon>
        <taxon>rosids</taxon>
        <taxon>malvids</taxon>
        <taxon>Malvales</taxon>
        <taxon>Malvaceae</taxon>
        <taxon>Malvoideae</taxon>
        <taxon>Hibiscus</taxon>
    </lineage>
</organism>
<proteinExistence type="predicted"/>
<name>A0ABR2ECW4_9ROSI</name>